<keyword evidence="1" id="KW-0812">Transmembrane</keyword>
<dbReference type="GO" id="GO:0015485">
    <property type="term" value="F:cholesterol binding"/>
    <property type="evidence" value="ECO:0007669"/>
    <property type="project" value="TreeGrafter"/>
</dbReference>
<dbReference type="PANTHER" id="PTHR23319:SF8">
    <property type="entry name" value="PROTEIN ASTER-A"/>
    <property type="match status" value="1"/>
</dbReference>
<dbReference type="RefSeq" id="XP_026548700.1">
    <property type="nucleotide sequence ID" value="XM_026692915.1"/>
</dbReference>
<evidence type="ECO:0000313" key="2">
    <source>
        <dbReference type="Proteomes" id="UP000504612"/>
    </source>
</evidence>
<keyword evidence="2" id="KW-1185">Reference proteome</keyword>
<keyword evidence="1" id="KW-0472">Membrane</keyword>
<evidence type="ECO:0000256" key="1">
    <source>
        <dbReference type="SAM" id="Phobius"/>
    </source>
</evidence>
<dbReference type="AlphaFoldDB" id="A0A6J1W0G2"/>
<gene>
    <name evidence="3" type="primary">LOC113430471</name>
</gene>
<dbReference type="InterPro" id="IPR051482">
    <property type="entry name" value="Cholesterol_transport"/>
</dbReference>
<proteinExistence type="predicted"/>
<reference evidence="3" key="1">
    <citation type="submission" date="2025-08" db="UniProtKB">
        <authorList>
            <consortium name="RefSeq"/>
        </authorList>
    </citation>
    <scope>IDENTIFICATION</scope>
</reference>
<keyword evidence="1" id="KW-1133">Transmembrane helix</keyword>
<sequence length="129" mass="14805">MEEPYHILAGIECHLGLNGSFMLPTCLCFSSLLVLVILNMMLFYRLWSLEHTARTVESWQTYALSSGKLPQTASEWAEILELQKQFHSVEVQKWKQILKASVELLDEMKLSLEKLQQGIMVAEPPLEPE</sequence>
<protein>
    <submittedName>
        <fullName evidence="3">GRAM domain-containing protein 1A-like</fullName>
    </submittedName>
</protein>
<dbReference type="GO" id="GO:0005789">
    <property type="term" value="C:endoplasmic reticulum membrane"/>
    <property type="evidence" value="ECO:0007669"/>
    <property type="project" value="TreeGrafter"/>
</dbReference>
<feature type="transmembrane region" description="Helical" evidence="1">
    <location>
        <begin position="21"/>
        <end position="44"/>
    </location>
</feature>
<dbReference type="Proteomes" id="UP000504612">
    <property type="component" value="Unplaced"/>
</dbReference>
<evidence type="ECO:0000313" key="3">
    <source>
        <dbReference type="RefSeq" id="XP_026548700.1"/>
    </source>
</evidence>
<dbReference type="GO" id="GO:0032366">
    <property type="term" value="P:intracellular sterol transport"/>
    <property type="evidence" value="ECO:0007669"/>
    <property type="project" value="TreeGrafter"/>
</dbReference>
<dbReference type="KEGG" id="nss:113430471"/>
<accession>A0A6J1W0G2</accession>
<dbReference type="GO" id="GO:0140268">
    <property type="term" value="C:endoplasmic reticulum-plasma membrane contact site"/>
    <property type="evidence" value="ECO:0007669"/>
    <property type="project" value="TreeGrafter"/>
</dbReference>
<name>A0A6J1W0G2_9SAUR</name>
<dbReference type="GO" id="GO:0005886">
    <property type="term" value="C:plasma membrane"/>
    <property type="evidence" value="ECO:0007669"/>
    <property type="project" value="TreeGrafter"/>
</dbReference>
<dbReference type="PANTHER" id="PTHR23319">
    <property type="entry name" value="GRAM DOMAIN CONTAINING 1B, ISOFORM E"/>
    <property type="match status" value="1"/>
</dbReference>
<dbReference type="GeneID" id="113430471"/>
<dbReference type="GO" id="GO:0120020">
    <property type="term" value="F:cholesterol transfer activity"/>
    <property type="evidence" value="ECO:0007669"/>
    <property type="project" value="TreeGrafter"/>
</dbReference>
<organism evidence="2 3">
    <name type="scientific">Notechis scutatus</name>
    <name type="common">mainland tiger snake</name>
    <dbReference type="NCBI Taxonomy" id="8663"/>
    <lineage>
        <taxon>Eukaryota</taxon>
        <taxon>Metazoa</taxon>
        <taxon>Chordata</taxon>
        <taxon>Craniata</taxon>
        <taxon>Vertebrata</taxon>
        <taxon>Euteleostomi</taxon>
        <taxon>Lepidosauria</taxon>
        <taxon>Squamata</taxon>
        <taxon>Bifurcata</taxon>
        <taxon>Unidentata</taxon>
        <taxon>Episquamata</taxon>
        <taxon>Toxicofera</taxon>
        <taxon>Serpentes</taxon>
        <taxon>Colubroidea</taxon>
        <taxon>Elapidae</taxon>
        <taxon>Hydrophiinae</taxon>
        <taxon>Notechis</taxon>
    </lineage>
</organism>